<keyword evidence="5" id="KW-0406">Ion transport</keyword>
<proteinExistence type="predicted"/>
<evidence type="ECO:0000256" key="3">
    <source>
        <dbReference type="ARBA" id="ARBA00022692"/>
    </source>
</evidence>
<dbReference type="EMBL" id="WMQV01000020">
    <property type="protein sequence ID" value="MTL94673.1"/>
    <property type="molecule type" value="Genomic_DNA"/>
</dbReference>
<keyword evidence="3" id="KW-0812">Transmembrane</keyword>
<dbReference type="Pfam" id="PF00654">
    <property type="entry name" value="Voltage_CLC"/>
    <property type="match status" value="1"/>
</dbReference>
<dbReference type="SUPFAM" id="SSF81340">
    <property type="entry name" value="Clc chloride channel"/>
    <property type="match status" value="1"/>
</dbReference>
<dbReference type="GO" id="GO:0006813">
    <property type="term" value="P:potassium ion transport"/>
    <property type="evidence" value="ECO:0007669"/>
    <property type="project" value="InterPro"/>
</dbReference>
<dbReference type="AlphaFoldDB" id="A0A6I3N8V6"/>
<dbReference type="InterPro" id="IPR036721">
    <property type="entry name" value="RCK_C_sf"/>
</dbReference>
<evidence type="ECO:0000256" key="7">
    <source>
        <dbReference type="ARBA" id="ARBA00023214"/>
    </source>
</evidence>
<evidence type="ECO:0000256" key="2">
    <source>
        <dbReference type="ARBA" id="ARBA00022448"/>
    </source>
</evidence>
<sequence>MNDRISIRGLITQFDHLKLKLAMQGILVGIASGFMVVFYRMILEKAEHIRQLITLNQPLWMIGGWFILLVLAALFVGRLMIKDPMICGSGIPQVEGVLANKLNMNPVSVLIRKFIGGTLCIGAGLSVGREGPSIQLGAATAQWISRLFKRPNIEEKYLITSGASAGLAAAFNAPLAGVMFSLEEVHKHFSPLILVSAMSASLTADFISKHFFGLKPVFQFNRLETIPLTSYGLIVILGIITGLCGVFYNKITEKTLDTYDSMTWLKKQYRPLIPFLMAGVLLFVLPEVLGGGHSLVESLTEGNFTIAFILILLMSKFIFSMISFGSSVPGGIFFPLLVLGALTGALFGNVLSAYFRIDEQFIQNFIILAMAGYFTAIVRAPMTGIILITEMTGSFSHLLSLSLISLISYTVAELFRSEPIYETLLHRILKGSQTDSNDALCETKTLLEVPIFFDSFIDGKCVKDLALPENCLLVSVKRGNEEIIPRGNTLLHSGDILIVLVSESVAGTIRDDLLTYCDSTHIKTA</sequence>
<dbReference type="RefSeq" id="WP_129821494.1">
    <property type="nucleotide sequence ID" value="NZ_RCYV01000010.1"/>
</dbReference>
<dbReference type="InterPro" id="IPR001807">
    <property type="entry name" value="ClC"/>
</dbReference>
<comment type="subcellular location">
    <subcellularLocation>
        <location evidence="1">Membrane</location>
        <topology evidence="1">Multi-pass membrane protein</topology>
    </subcellularLocation>
</comment>
<dbReference type="GO" id="GO:0005247">
    <property type="term" value="F:voltage-gated chloride channel activity"/>
    <property type="evidence" value="ECO:0007669"/>
    <property type="project" value="TreeGrafter"/>
</dbReference>
<organism evidence="8">
    <name type="scientific">Turicibacter sanguinis</name>
    <dbReference type="NCBI Taxonomy" id="154288"/>
    <lineage>
        <taxon>Bacteria</taxon>
        <taxon>Bacillati</taxon>
        <taxon>Bacillota</taxon>
        <taxon>Erysipelotrichia</taxon>
        <taxon>Erysipelotrichales</taxon>
        <taxon>Turicibacteraceae</taxon>
        <taxon>Turicibacter</taxon>
    </lineage>
</organism>
<evidence type="ECO:0000256" key="1">
    <source>
        <dbReference type="ARBA" id="ARBA00004141"/>
    </source>
</evidence>
<evidence type="ECO:0000256" key="4">
    <source>
        <dbReference type="ARBA" id="ARBA00022989"/>
    </source>
</evidence>
<evidence type="ECO:0000313" key="8">
    <source>
        <dbReference type="EMBL" id="MTL94673.1"/>
    </source>
</evidence>
<dbReference type="GO" id="GO:0005886">
    <property type="term" value="C:plasma membrane"/>
    <property type="evidence" value="ECO:0007669"/>
    <property type="project" value="TreeGrafter"/>
</dbReference>
<dbReference type="PANTHER" id="PTHR45711:SF6">
    <property type="entry name" value="CHLORIDE CHANNEL PROTEIN"/>
    <property type="match status" value="1"/>
</dbReference>
<dbReference type="PRINTS" id="PR00762">
    <property type="entry name" value="CLCHANNEL"/>
</dbReference>
<keyword evidence="7" id="KW-0868">Chloride</keyword>
<name>A0A6I3N8V6_9FIRM</name>
<keyword evidence="4" id="KW-1133">Transmembrane helix</keyword>
<dbReference type="InterPro" id="IPR006037">
    <property type="entry name" value="RCK_C"/>
</dbReference>
<gene>
    <name evidence="8" type="ORF">GMA64_09060</name>
</gene>
<evidence type="ECO:0000256" key="6">
    <source>
        <dbReference type="ARBA" id="ARBA00023136"/>
    </source>
</evidence>
<dbReference type="Pfam" id="PF02080">
    <property type="entry name" value="TrkA_C"/>
    <property type="match status" value="1"/>
</dbReference>
<dbReference type="SUPFAM" id="SSF116726">
    <property type="entry name" value="TrkA C-terminal domain-like"/>
    <property type="match status" value="1"/>
</dbReference>
<evidence type="ECO:0000256" key="5">
    <source>
        <dbReference type="ARBA" id="ARBA00023065"/>
    </source>
</evidence>
<keyword evidence="2" id="KW-0813">Transport</keyword>
<dbReference type="CDD" id="cd01031">
    <property type="entry name" value="EriC"/>
    <property type="match status" value="1"/>
</dbReference>
<dbReference type="InterPro" id="IPR014743">
    <property type="entry name" value="Cl-channel_core"/>
</dbReference>
<reference evidence="8" key="1">
    <citation type="journal article" date="2019" name="Nat. Med.">
        <title>A library of human gut bacterial isolates paired with longitudinal multiomics data enables mechanistic microbiome research.</title>
        <authorList>
            <person name="Poyet M."/>
            <person name="Groussin M."/>
            <person name="Gibbons S.M."/>
            <person name="Avila-Pacheco J."/>
            <person name="Jiang X."/>
            <person name="Kearney S.M."/>
            <person name="Perrotta A.R."/>
            <person name="Berdy B."/>
            <person name="Zhao S."/>
            <person name="Lieberman T.D."/>
            <person name="Swanson P.K."/>
            <person name="Smith M."/>
            <person name="Roesemann S."/>
            <person name="Alexander J.E."/>
            <person name="Rich S.A."/>
            <person name="Livny J."/>
            <person name="Vlamakis H."/>
            <person name="Clish C."/>
            <person name="Bullock K."/>
            <person name="Deik A."/>
            <person name="Scott J."/>
            <person name="Pierce K.A."/>
            <person name="Xavier R.J."/>
            <person name="Alm E.J."/>
        </authorList>
    </citation>
    <scope>NUCLEOTIDE SEQUENCE</scope>
    <source>
        <strain evidence="8">BIOML-A179</strain>
    </source>
</reference>
<accession>A0A6I3N8V6</accession>
<dbReference type="GO" id="GO:0008324">
    <property type="term" value="F:monoatomic cation transmembrane transporter activity"/>
    <property type="evidence" value="ECO:0007669"/>
    <property type="project" value="InterPro"/>
</dbReference>
<comment type="caution">
    <text evidence="8">The sequence shown here is derived from an EMBL/GenBank/DDBJ whole genome shotgun (WGS) entry which is preliminary data.</text>
</comment>
<dbReference type="PROSITE" id="PS51202">
    <property type="entry name" value="RCK_C"/>
    <property type="match status" value="1"/>
</dbReference>
<protein>
    <submittedName>
        <fullName evidence="8">ClC family H(+)/Cl(-) exchange transporter</fullName>
    </submittedName>
</protein>
<dbReference type="Gene3D" id="3.30.70.1450">
    <property type="entry name" value="Regulator of K+ conductance, C-terminal domain"/>
    <property type="match status" value="1"/>
</dbReference>
<dbReference type="Gene3D" id="1.10.3080.10">
    <property type="entry name" value="Clc chloride channel"/>
    <property type="match status" value="1"/>
</dbReference>
<dbReference type="PANTHER" id="PTHR45711">
    <property type="entry name" value="CHLORIDE CHANNEL PROTEIN"/>
    <property type="match status" value="1"/>
</dbReference>
<keyword evidence="6" id="KW-0472">Membrane</keyword>